<sequence>MNTERIELLDLPLDVVTMDGAVAWVRARLNAPDPAQVVTLNPEIIVRSLRDPELRRALREAELVTPDGVGVLWATRRLFGRTLPERVTGVDLTLALFEGLAGELRVYFLGGKPGVAERAARAAAERYGVRAAGVQHGYFEDEAGVVAAVATSGANLLLAGLGERQETFLWRHKRALGVPVMIGVGGTLDVLAGEARRTPAWARRVGLEWLLRVGLDPKRWPRAWRLLRFVLTVEQARRRSPTRG</sequence>
<evidence type="ECO:0000256" key="2">
    <source>
        <dbReference type="ARBA" id="ARBA00022679"/>
    </source>
</evidence>
<dbReference type="EMBL" id="DRPZ01000041">
    <property type="protein sequence ID" value="HGY08709.1"/>
    <property type="molecule type" value="Genomic_DNA"/>
</dbReference>
<comment type="caution">
    <text evidence="3">The sequence shown here is derived from an EMBL/GenBank/DDBJ whole genome shotgun (WGS) entry which is preliminary data.</text>
</comment>
<gene>
    <name evidence="3" type="ORF">ENK37_01450</name>
</gene>
<dbReference type="Proteomes" id="UP000885759">
    <property type="component" value="Unassembled WGS sequence"/>
</dbReference>
<dbReference type="NCBIfam" id="TIGR00696">
    <property type="entry name" value="wecG_tagA_cpsF"/>
    <property type="match status" value="1"/>
</dbReference>
<protein>
    <submittedName>
        <fullName evidence="3">WecB/TagA/CpsF family glycosyltransferase</fullName>
    </submittedName>
</protein>
<proteinExistence type="predicted"/>
<dbReference type="AlphaFoldDB" id="A0A7C4V5Q8"/>
<dbReference type="CDD" id="cd06533">
    <property type="entry name" value="Glyco_transf_WecG_TagA"/>
    <property type="match status" value="1"/>
</dbReference>
<reference evidence="3" key="1">
    <citation type="journal article" date="2020" name="mSystems">
        <title>Genome- and Community-Level Interaction Insights into Carbon Utilization and Element Cycling Functions of Hydrothermarchaeota in Hydrothermal Sediment.</title>
        <authorList>
            <person name="Zhou Z."/>
            <person name="Liu Y."/>
            <person name="Xu W."/>
            <person name="Pan J."/>
            <person name="Luo Z.H."/>
            <person name="Li M."/>
        </authorList>
    </citation>
    <scope>NUCLEOTIDE SEQUENCE [LARGE SCALE GENOMIC DNA]</scope>
    <source>
        <strain evidence="3">HyVt-570</strain>
    </source>
</reference>
<evidence type="ECO:0000313" key="3">
    <source>
        <dbReference type="EMBL" id="HGY08709.1"/>
    </source>
</evidence>
<name>A0A7C4V5Q8_9DEIN</name>
<dbReference type="Pfam" id="PF03808">
    <property type="entry name" value="Glyco_tran_WecG"/>
    <property type="match status" value="1"/>
</dbReference>
<keyword evidence="1" id="KW-0328">Glycosyltransferase</keyword>
<dbReference type="PANTHER" id="PTHR34136:SF1">
    <property type="entry name" value="UDP-N-ACETYL-D-MANNOSAMINURONIC ACID TRANSFERASE"/>
    <property type="match status" value="1"/>
</dbReference>
<organism evidence="3">
    <name type="scientific">Oceanithermus profundus</name>
    <dbReference type="NCBI Taxonomy" id="187137"/>
    <lineage>
        <taxon>Bacteria</taxon>
        <taxon>Thermotogati</taxon>
        <taxon>Deinococcota</taxon>
        <taxon>Deinococci</taxon>
        <taxon>Thermales</taxon>
        <taxon>Thermaceae</taxon>
        <taxon>Oceanithermus</taxon>
    </lineage>
</organism>
<dbReference type="InterPro" id="IPR004629">
    <property type="entry name" value="WecG_TagA_CpsF"/>
</dbReference>
<keyword evidence="2" id="KW-0808">Transferase</keyword>
<dbReference type="GO" id="GO:0016758">
    <property type="term" value="F:hexosyltransferase activity"/>
    <property type="evidence" value="ECO:0007669"/>
    <property type="project" value="TreeGrafter"/>
</dbReference>
<evidence type="ECO:0000256" key="1">
    <source>
        <dbReference type="ARBA" id="ARBA00022676"/>
    </source>
</evidence>
<dbReference type="PANTHER" id="PTHR34136">
    <property type="match status" value="1"/>
</dbReference>
<accession>A0A7C4V5Q8</accession>